<dbReference type="STRING" id="665118.SAMN02983003_0527"/>
<evidence type="ECO:0000256" key="1">
    <source>
        <dbReference type="SAM" id="MobiDB-lite"/>
    </source>
</evidence>
<sequence length="113" mass="12040">MPSSATMQMEAALSETYASTRVGMRRGTLAEFRSRTLLGELPDRSVTDDAVEAPAPAPPVEAAGSPPLPPEPRSTLPFLAALLAEKLRLPRPAPTPAALPAHLHGRPRSDRRV</sequence>
<keyword evidence="3" id="KW-1185">Reference proteome</keyword>
<dbReference type="EMBL" id="FPKU01000001">
    <property type="protein sequence ID" value="SFZ81488.1"/>
    <property type="molecule type" value="Genomic_DNA"/>
</dbReference>
<name>A0A1K2HTJ1_9HYPH</name>
<feature type="region of interest" description="Disordered" evidence="1">
    <location>
        <begin position="40"/>
        <end position="76"/>
    </location>
</feature>
<accession>A0A1K2HTJ1</accession>
<dbReference type="Proteomes" id="UP000183447">
    <property type="component" value="Unassembled WGS sequence"/>
</dbReference>
<protein>
    <submittedName>
        <fullName evidence="2">Uncharacterized protein</fullName>
    </submittedName>
</protein>
<reference evidence="2 3" key="1">
    <citation type="submission" date="2016-11" db="EMBL/GenBank/DDBJ databases">
        <authorList>
            <person name="Jaros S."/>
            <person name="Januszkiewicz K."/>
            <person name="Wedrychowicz H."/>
        </authorList>
    </citation>
    <scope>NUCLEOTIDE SEQUENCE [LARGE SCALE GENOMIC DNA]</scope>
    <source>
        <strain evidence="2 3">ATCC 23634</strain>
    </source>
</reference>
<organism evidence="2 3">
    <name type="scientific">Devosia enhydra</name>
    <dbReference type="NCBI Taxonomy" id="665118"/>
    <lineage>
        <taxon>Bacteria</taxon>
        <taxon>Pseudomonadati</taxon>
        <taxon>Pseudomonadota</taxon>
        <taxon>Alphaproteobacteria</taxon>
        <taxon>Hyphomicrobiales</taxon>
        <taxon>Devosiaceae</taxon>
        <taxon>Devosia</taxon>
    </lineage>
</organism>
<proteinExistence type="predicted"/>
<evidence type="ECO:0000313" key="2">
    <source>
        <dbReference type="EMBL" id="SFZ81488.1"/>
    </source>
</evidence>
<dbReference type="AlphaFoldDB" id="A0A1K2HTJ1"/>
<dbReference type="RefSeq" id="WP_143145629.1">
    <property type="nucleotide sequence ID" value="NZ_FPKU01000001.1"/>
</dbReference>
<gene>
    <name evidence="2" type="ORF">SAMN02983003_0527</name>
</gene>
<evidence type="ECO:0000313" key="3">
    <source>
        <dbReference type="Proteomes" id="UP000183447"/>
    </source>
</evidence>
<feature type="region of interest" description="Disordered" evidence="1">
    <location>
        <begin position="91"/>
        <end position="113"/>
    </location>
</feature>